<dbReference type="NCBIfam" id="TIGR00018">
    <property type="entry name" value="panC"/>
    <property type="match status" value="1"/>
</dbReference>
<evidence type="ECO:0000313" key="9">
    <source>
        <dbReference type="EMBL" id="CAB4341091.1"/>
    </source>
</evidence>
<keyword evidence="7" id="KW-0067">ATP-binding</keyword>
<dbReference type="AlphaFoldDB" id="A0A6J5ZET5"/>
<accession>A0A6J5ZET5</accession>
<gene>
    <name evidence="9" type="ORF">UFOPK3574_00927</name>
</gene>
<dbReference type="InterPro" id="IPR042176">
    <property type="entry name" value="Pantoate_ligase_C"/>
</dbReference>
<dbReference type="GO" id="GO:0005829">
    <property type="term" value="C:cytosol"/>
    <property type="evidence" value="ECO:0007669"/>
    <property type="project" value="TreeGrafter"/>
</dbReference>
<comment type="similarity">
    <text evidence="2">Belongs to the pantothenate synthetase family.</text>
</comment>
<evidence type="ECO:0000256" key="5">
    <source>
        <dbReference type="ARBA" id="ARBA00022655"/>
    </source>
</evidence>
<comment type="pathway">
    <text evidence="1">Cofactor biosynthesis; (R)-pantothenate biosynthesis; (R)-pantothenate from (R)-pantoate and beta-alanine: step 1/1.</text>
</comment>
<evidence type="ECO:0000256" key="2">
    <source>
        <dbReference type="ARBA" id="ARBA00009256"/>
    </source>
</evidence>
<protein>
    <recommendedName>
        <fullName evidence="3">pantoate--beta-alanine ligase (AMP-forming)</fullName>
        <ecNumber evidence="3">6.3.2.1</ecNumber>
    </recommendedName>
</protein>
<dbReference type="HAMAP" id="MF_00158">
    <property type="entry name" value="PanC"/>
    <property type="match status" value="1"/>
</dbReference>
<evidence type="ECO:0000256" key="4">
    <source>
        <dbReference type="ARBA" id="ARBA00022598"/>
    </source>
</evidence>
<keyword evidence="6" id="KW-0547">Nucleotide-binding</keyword>
<evidence type="ECO:0000256" key="8">
    <source>
        <dbReference type="ARBA" id="ARBA00048258"/>
    </source>
</evidence>
<dbReference type="EMBL" id="CAESAF010000122">
    <property type="protein sequence ID" value="CAB4341091.1"/>
    <property type="molecule type" value="Genomic_DNA"/>
</dbReference>
<evidence type="ECO:0000256" key="1">
    <source>
        <dbReference type="ARBA" id="ARBA00004990"/>
    </source>
</evidence>
<dbReference type="GO" id="GO:0015940">
    <property type="term" value="P:pantothenate biosynthetic process"/>
    <property type="evidence" value="ECO:0007669"/>
    <property type="project" value="UniProtKB-UniPathway"/>
</dbReference>
<dbReference type="InterPro" id="IPR014729">
    <property type="entry name" value="Rossmann-like_a/b/a_fold"/>
</dbReference>
<dbReference type="GO" id="GO:0005524">
    <property type="term" value="F:ATP binding"/>
    <property type="evidence" value="ECO:0007669"/>
    <property type="project" value="UniProtKB-KW"/>
</dbReference>
<dbReference type="GO" id="GO:0004592">
    <property type="term" value="F:pantoate-beta-alanine ligase activity"/>
    <property type="evidence" value="ECO:0007669"/>
    <property type="project" value="UniProtKB-EC"/>
</dbReference>
<evidence type="ECO:0000256" key="6">
    <source>
        <dbReference type="ARBA" id="ARBA00022741"/>
    </source>
</evidence>
<organism evidence="9">
    <name type="scientific">freshwater metagenome</name>
    <dbReference type="NCBI Taxonomy" id="449393"/>
    <lineage>
        <taxon>unclassified sequences</taxon>
        <taxon>metagenomes</taxon>
        <taxon>ecological metagenomes</taxon>
    </lineage>
</organism>
<dbReference type="EC" id="6.3.2.1" evidence="3"/>
<evidence type="ECO:0000256" key="3">
    <source>
        <dbReference type="ARBA" id="ARBA00012219"/>
    </source>
</evidence>
<dbReference type="PANTHER" id="PTHR21299:SF1">
    <property type="entry name" value="PANTOATE--BETA-ALANINE LIGASE"/>
    <property type="match status" value="1"/>
</dbReference>
<keyword evidence="4" id="KW-0436">Ligase</keyword>
<dbReference type="Pfam" id="PF02569">
    <property type="entry name" value="Pantoate_ligase"/>
    <property type="match status" value="1"/>
</dbReference>
<dbReference type="InterPro" id="IPR003721">
    <property type="entry name" value="Pantoate_ligase"/>
</dbReference>
<reference evidence="9" key="1">
    <citation type="submission" date="2020-05" db="EMBL/GenBank/DDBJ databases">
        <authorList>
            <person name="Chiriac C."/>
            <person name="Salcher M."/>
            <person name="Ghai R."/>
            <person name="Kavagutti S V."/>
        </authorList>
    </citation>
    <scope>NUCLEOTIDE SEQUENCE</scope>
</reference>
<comment type="catalytic activity">
    <reaction evidence="8">
        <text>(R)-pantoate + beta-alanine + ATP = (R)-pantothenate + AMP + diphosphate + H(+)</text>
        <dbReference type="Rhea" id="RHEA:10912"/>
        <dbReference type="ChEBI" id="CHEBI:15378"/>
        <dbReference type="ChEBI" id="CHEBI:15980"/>
        <dbReference type="ChEBI" id="CHEBI:29032"/>
        <dbReference type="ChEBI" id="CHEBI:30616"/>
        <dbReference type="ChEBI" id="CHEBI:33019"/>
        <dbReference type="ChEBI" id="CHEBI:57966"/>
        <dbReference type="ChEBI" id="CHEBI:456215"/>
        <dbReference type="EC" id="6.3.2.1"/>
    </reaction>
</comment>
<keyword evidence="5" id="KW-0566">Pantothenate biosynthesis</keyword>
<sequence length="273" mass="30052">MKIVNSAAELDDGCTFVPTMGALHAGHASLFKLAKTKSDFVVASIFVNPLQFENSKDLELYPRTPDRDIEIAREAGVTHLWLPQVSEIYPDKVAKKVAGPIGEIYEGVNRAGHFDGVVTVVSRLFDLLSPTRAIFGEKDFQQLTLIKNLANESYKSLEIIAASTIRESDGLALSSRNIRLSQSDRIAATVIYRALISAQESENLSSARASMHQVCAHEPLFRLDYAEIINEENFEIATDSTSKQRAIIAGWLNGVRLIDNMQMNPSSAKTGAR</sequence>
<evidence type="ECO:0000256" key="7">
    <source>
        <dbReference type="ARBA" id="ARBA00022840"/>
    </source>
</evidence>
<proteinExistence type="inferred from homology"/>
<dbReference type="PANTHER" id="PTHR21299">
    <property type="entry name" value="CYTIDYLATE KINASE/PANTOATE-BETA-ALANINE LIGASE"/>
    <property type="match status" value="1"/>
</dbReference>
<dbReference type="Gene3D" id="3.30.1300.10">
    <property type="entry name" value="Pantoate-beta-alanine ligase, C-terminal domain"/>
    <property type="match status" value="1"/>
</dbReference>
<dbReference type="Gene3D" id="3.40.50.620">
    <property type="entry name" value="HUPs"/>
    <property type="match status" value="1"/>
</dbReference>
<dbReference type="UniPathway" id="UPA00028">
    <property type="reaction ID" value="UER00005"/>
</dbReference>
<name>A0A6J5ZET5_9ZZZZ</name>
<dbReference type="SUPFAM" id="SSF52374">
    <property type="entry name" value="Nucleotidylyl transferase"/>
    <property type="match status" value="1"/>
</dbReference>